<dbReference type="SMART" id="SM00646">
    <property type="entry name" value="Ami_3"/>
    <property type="match status" value="1"/>
</dbReference>
<dbReference type="InterPro" id="IPR002508">
    <property type="entry name" value="MurNAc-LAA_cat"/>
</dbReference>
<dbReference type="GO" id="GO:0008745">
    <property type="term" value="F:N-acetylmuramoyl-L-alanine amidase activity"/>
    <property type="evidence" value="ECO:0007669"/>
    <property type="project" value="UniProtKB-EC"/>
</dbReference>
<reference evidence="2 3" key="1">
    <citation type="journal article" date="2015" name="Genome Announc.">
        <title>Complete genome sequences for 35 biothreat assay-relevant bacillus species.</title>
        <authorList>
            <person name="Johnson S.L."/>
            <person name="Daligault H.E."/>
            <person name="Davenport K.W."/>
            <person name="Jaissle J."/>
            <person name="Frey K.G."/>
            <person name="Ladner J.T."/>
            <person name="Broomall S.M."/>
            <person name="Bishop-Lilly K.A."/>
            <person name="Bruce D.C."/>
            <person name="Gibbons H.S."/>
            <person name="Coyne S.R."/>
            <person name="Lo C.C."/>
            <person name="Meincke L."/>
            <person name="Munk A.C."/>
            <person name="Koroleva G.I."/>
            <person name="Rosenzweig C.N."/>
            <person name="Palacios G.F."/>
            <person name="Redden C.L."/>
            <person name="Minogue T.D."/>
            <person name="Chain P.S."/>
        </authorList>
    </citation>
    <scope>NUCLEOTIDE SEQUENCE [LARGE SCALE GENOMIC DNA]</scope>
    <source>
        <strain evidence="3">ATCC 14581 / DSM 32 / JCM 2506 / NBRC 15308 / NCIMB 9376 / NCTC 10342 / NRRL B-14308 / VKM B-512</strain>
    </source>
</reference>
<evidence type="ECO:0000256" key="1">
    <source>
        <dbReference type="ARBA" id="ARBA00022801"/>
    </source>
</evidence>
<dbReference type="Proteomes" id="UP000031829">
    <property type="component" value="Chromosome"/>
</dbReference>
<dbReference type="PANTHER" id="PTHR30404:SF0">
    <property type="entry name" value="N-ACETYLMURAMOYL-L-ALANINE AMIDASE AMIC"/>
    <property type="match status" value="1"/>
</dbReference>
<dbReference type="KEGG" id="bmeg:BG04_2445"/>
<evidence type="ECO:0000313" key="3">
    <source>
        <dbReference type="Proteomes" id="UP000031829"/>
    </source>
</evidence>
<dbReference type="CDD" id="cd02696">
    <property type="entry name" value="MurNAc-LAA"/>
    <property type="match status" value="1"/>
</dbReference>
<dbReference type="HOGENOM" id="CLU_014322_7_0_9"/>
<dbReference type="Pfam" id="PF01520">
    <property type="entry name" value="Amidase_3"/>
    <property type="match status" value="1"/>
</dbReference>
<dbReference type="GO" id="GO:0030288">
    <property type="term" value="C:outer membrane-bounded periplasmic space"/>
    <property type="evidence" value="ECO:0007669"/>
    <property type="project" value="TreeGrafter"/>
</dbReference>
<keyword evidence="1 2" id="KW-0378">Hydrolase</keyword>
<dbReference type="GO" id="GO:0009253">
    <property type="term" value="P:peptidoglycan catabolic process"/>
    <property type="evidence" value="ECO:0007669"/>
    <property type="project" value="InterPro"/>
</dbReference>
<dbReference type="InterPro" id="IPR050695">
    <property type="entry name" value="N-acetylmuramoyl_amidase_3"/>
</dbReference>
<dbReference type="Gene3D" id="3.40.630.40">
    <property type="entry name" value="Zn-dependent exopeptidases"/>
    <property type="match status" value="1"/>
</dbReference>
<dbReference type="AlphaFoldDB" id="A0A0B6AI79"/>
<protein>
    <submittedName>
        <fullName evidence="2">N-acetylmuramoyl-L-alanine amidase CwlD</fullName>
        <ecNumber evidence="2">3.5.1.28</ecNumber>
    </submittedName>
</protein>
<evidence type="ECO:0000313" key="2">
    <source>
        <dbReference type="EMBL" id="AJI20313.1"/>
    </source>
</evidence>
<proteinExistence type="predicted"/>
<organism evidence="2 3">
    <name type="scientific">Priestia megaterium (strain ATCC 14581 / DSM 32 / CCUG 1817 / JCM 2506 / NBRC 15308 / NCIMB 9376 / NCTC 10342 / NRRL B-14308 / VKM B-512 / Ford 19)</name>
    <name type="common">Bacillus megaterium</name>
    <dbReference type="NCBI Taxonomy" id="1348623"/>
    <lineage>
        <taxon>Bacteria</taxon>
        <taxon>Bacillati</taxon>
        <taxon>Bacillota</taxon>
        <taxon>Bacilli</taxon>
        <taxon>Bacillales</taxon>
        <taxon>Bacillaceae</taxon>
        <taxon>Priestia</taxon>
    </lineage>
</organism>
<dbReference type="EMBL" id="CP009920">
    <property type="protein sequence ID" value="AJI20313.1"/>
    <property type="molecule type" value="Genomic_DNA"/>
</dbReference>
<dbReference type="EC" id="3.5.1.28" evidence="2"/>
<dbReference type="NCBIfam" id="TIGR02883">
    <property type="entry name" value="spore_cwlD"/>
    <property type="match status" value="1"/>
</dbReference>
<gene>
    <name evidence="2" type="primary">cwlD</name>
    <name evidence="2" type="ORF">BG04_2445</name>
</gene>
<dbReference type="PANTHER" id="PTHR30404">
    <property type="entry name" value="N-ACETYLMURAMOYL-L-ALANINE AMIDASE"/>
    <property type="match status" value="1"/>
</dbReference>
<name>A0A0B6AI79_PRIM2</name>
<sequence>MSKVKIMSTIIALLVLFVIVQYQIDHRTSSGSLSLPLSGKVIVLDPGHGGVDGGAVGEDEVLEKEITLKISLMLRDYLQEQGALVIMTREKDEDLAAKDTRGYSRRKVEDLKNRLTMINKSNADLYLSIHLNAIPSSAWRGAQTFYYGSLKENEQVAKLIQQELRNNLDNTSREAKAIQTLYLLKHSKPPGALVEVGFLSNPTERKMLQSKRYQKKLAESIYEGVSRYFTGEKPK</sequence>
<dbReference type="RefSeq" id="WP_034654901.1">
    <property type="nucleotide sequence ID" value="NZ_BCVB01000017.1"/>
</dbReference>
<dbReference type="SUPFAM" id="SSF53187">
    <property type="entry name" value="Zn-dependent exopeptidases"/>
    <property type="match status" value="1"/>
</dbReference>
<accession>A0A0B6AI79</accession>
<dbReference type="InterPro" id="IPR014234">
    <property type="entry name" value="Spore_CwlD"/>
</dbReference>
<dbReference type="GeneID" id="93640515"/>